<accession>A0A835M2M0</accession>
<comment type="caution">
    <text evidence="2">The sequence shown here is derived from an EMBL/GenBank/DDBJ whole genome shotgun (WGS) entry which is preliminary data.</text>
</comment>
<dbReference type="InterPro" id="IPR036047">
    <property type="entry name" value="F-box-like_dom_sf"/>
</dbReference>
<dbReference type="PANTHER" id="PTHR31900:SF30">
    <property type="entry name" value="SUPERFAMILY PROTEIN, PUTATIVE-RELATED"/>
    <property type="match status" value="1"/>
</dbReference>
<evidence type="ECO:0000313" key="2">
    <source>
        <dbReference type="EMBL" id="KAF9611814.1"/>
    </source>
</evidence>
<dbReference type="EMBL" id="JADFTS010000004">
    <property type="protein sequence ID" value="KAF9611814.1"/>
    <property type="molecule type" value="Genomic_DNA"/>
</dbReference>
<dbReference type="CDD" id="cd22160">
    <property type="entry name" value="F-box_AtFBL13-like"/>
    <property type="match status" value="1"/>
</dbReference>
<dbReference type="AlphaFoldDB" id="A0A835M2M0"/>
<evidence type="ECO:0000259" key="1">
    <source>
        <dbReference type="PROSITE" id="PS50181"/>
    </source>
</evidence>
<dbReference type="Proteomes" id="UP000631114">
    <property type="component" value="Unassembled WGS sequence"/>
</dbReference>
<dbReference type="PROSITE" id="PS50181">
    <property type="entry name" value="FBOX"/>
    <property type="match status" value="1"/>
</dbReference>
<proteinExistence type="predicted"/>
<feature type="domain" description="F-box" evidence="1">
    <location>
        <begin position="9"/>
        <end position="53"/>
    </location>
</feature>
<name>A0A835M2M0_9MAGN</name>
<dbReference type="OrthoDB" id="673865at2759"/>
<sequence length="415" mass="47386">MKESMAKSCDRISELPDGILESILSSLPMKVALRSSVLSKRWRNLWKYLWIHATTLDFGKEFAKDQTQEQFVNTVNQYLQLHSGNKIEKFLLHFYPGEHYKANVEKWIEFAILRGVEELDLIFCKATEKVAGPNLQLKTLSVIVTDAYAVDIFAPNLKSVHFHGDILYGYDFRNVSALEDVFISADGYEHTEPEHDFIQIFSGVSHIKILTMCIAPPMHIAMLEEYIPDNLPLSLPNLQELQIIIGGQIGEEYLGYTFCFFKHTICPCLEKLFIDLSGSYAPWKPDTAKEAEEPSSCFFYNLQIVKITSFRGSDTEMKMVKFFLDKAIVLESLVLVVASDFHLEKDIDNIKDGDGVASQSENCNVPLRILHDQLLKLPKASTDAQILLFEHWEVDTSLCPKHKRAAYHLDNICCY</sequence>
<gene>
    <name evidence="2" type="ORF">IFM89_035799</name>
</gene>
<dbReference type="SMART" id="SM00579">
    <property type="entry name" value="FBD"/>
    <property type="match status" value="1"/>
</dbReference>
<dbReference type="SMART" id="SM00256">
    <property type="entry name" value="FBOX"/>
    <property type="match status" value="1"/>
</dbReference>
<dbReference type="InterPro" id="IPR053781">
    <property type="entry name" value="F-box_AtFBL13-like"/>
</dbReference>
<evidence type="ECO:0000313" key="3">
    <source>
        <dbReference type="Proteomes" id="UP000631114"/>
    </source>
</evidence>
<organism evidence="2 3">
    <name type="scientific">Coptis chinensis</name>
    <dbReference type="NCBI Taxonomy" id="261450"/>
    <lineage>
        <taxon>Eukaryota</taxon>
        <taxon>Viridiplantae</taxon>
        <taxon>Streptophyta</taxon>
        <taxon>Embryophyta</taxon>
        <taxon>Tracheophyta</taxon>
        <taxon>Spermatophyta</taxon>
        <taxon>Magnoliopsida</taxon>
        <taxon>Ranunculales</taxon>
        <taxon>Ranunculaceae</taxon>
        <taxon>Coptidoideae</taxon>
        <taxon>Coptis</taxon>
    </lineage>
</organism>
<dbReference type="InterPro" id="IPR006566">
    <property type="entry name" value="FBD"/>
</dbReference>
<dbReference type="InterPro" id="IPR050232">
    <property type="entry name" value="FBL13/AtMIF1-like"/>
</dbReference>
<dbReference type="Pfam" id="PF08387">
    <property type="entry name" value="FBD"/>
    <property type="match status" value="1"/>
</dbReference>
<reference evidence="2 3" key="1">
    <citation type="submission" date="2020-10" db="EMBL/GenBank/DDBJ databases">
        <title>The Coptis chinensis genome and diversification of protoberbering-type alkaloids.</title>
        <authorList>
            <person name="Wang B."/>
            <person name="Shu S."/>
            <person name="Song C."/>
            <person name="Liu Y."/>
        </authorList>
    </citation>
    <scope>NUCLEOTIDE SEQUENCE [LARGE SCALE GENOMIC DNA]</scope>
    <source>
        <strain evidence="2">HL-2020</strain>
        <tissue evidence="2">Leaf</tissue>
    </source>
</reference>
<dbReference type="Pfam" id="PF00646">
    <property type="entry name" value="F-box"/>
    <property type="match status" value="1"/>
</dbReference>
<keyword evidence="3" id="KW-1185">Reference proteome</keyword>
<dbReference type="PANTHER" id="PTHR31900">
    <property type="entry name" value="F-BOX/RNI SUPERFAMILY PROTEIN-RELATED"/>
    <property type="match status" value="1"/>
</dbReference>
<dbReference type="Gene3D" id="1.20.1280.50">
    <property type="match status" value="1"/>
</dbReference>
<protein>
    <recommendedName>
        <fullName evidence="1">F-box domain-containing protein</fullName>
    </recommendedName>
</protein>
<dbReference type="InterPro" id="IPR001810">
    <property type="entry name" value="F-box_dom"/>
</dbReference>
<dbReference type="SUPFAM" id="SSF81383">
    <property type="entry name" value="F-box domain"/>
    <property type="match status" value="1"/>
</dbReference>